<evidence type="ECO:0000259" key="1">
    <source>
        <dbReference type="Pfam" id="PF01368"/>
    </source>
</evidence>
<protein>
    <submittedName>
        <fullName evidence="3">Phosphoesterase RecJ domain protein</fullName>
    </submittedName>
</protein>
<dbReference type="InterPro" id="IPR001667">
    <property type="entry name" value="DDH_dom"/>
</dbReference>
<organism evidence="3 4">
    <name type="scientific">Candidatus Parvarchaeum acidiphilum ARMAN-4</name>
    <dbReference type="NCBI Taxonomy" id="662760"/>
    <lineage>
        <taxon>Archaea</taxon>
        <taxon>Candidatus Parvarchaeota</taxon>
        <taxon>Candidatus Parvarchaeum</taxon>
    </lineage>
</organism>
<accession>D2EFS2</accession>
<dbReference type="InterPro" id="IPR038763">
    <property type="entry name" value="DHH_sf"/>
</dbReference>
<dbReference type="GO" id="GO:0004527">
    <property type="term" value="F:exonuclease activity"/>
    <property type="evidence" value="ECO:0007669"/>
    <property type="project" value="UniProtKB-KW"/>
</dbReference>
<feature type="domain" description="DHHA1" evidence="2">
    <location>
        <begin position="275"/>
        <end position="346"/>
    </location>
</feature>
<evidence type="ECO:0000313" key="4">
    <source>
        <dbReference type="Proteomes" id="UP000009375"/>
    </source>
</evidence>
<dbReference type="Gene3D" id="3.10.310.30">
    <property type="match status" value="1"/>
</dbReference>
<dbReference type="GO" id="GO:0003676">
    <property type="term" value="F:nucleic acid binding"/>
    <property type="evidence" value="ECO:0007669"/>
    <property type="project" value="InterPro"/>
</dbReference>
<dbReference type="EMBL" id="GG730049">
    <property type="protein sequence ID" value="EEZ92765.1"/>
    <property type="molecule type" value="Genomic_DNA"/>
</dbReference>
<reference evidence="3 4" key="1">
    <citation type="journal article" date="2010" name="Proc. Natl. Acad. Sci. U.S.A.">
        <title>Enigmatic, ultrasmall, uncultivated Archaea.</title>
        <authorList>
            <person name="Baker B.J."/>
            <person name="Comolli L.R."/>
            <person name="Dick G.J."/>
            <person name="Hauser L.J."/>
            <person name="Hyatt D."/>
            <person name="Dill B.D."/>
            <person name="Land M.L."/>
            <person name="Verberkmoes N.C."/>
            <person name="Hettich R.L."/>
            <person name="Banfield J.F."/>
        </authorList>
    </citation>
    <scope>NUCLEOTIDE SEQUENCE [LARGE SCALE GENOMIC DNA]</scope>
</reference>
<dbReference type="PANTHER" id="PTHR30255:SF2">
    <property type="entry name" value="SINGLE-STRANDED-DNA-SPECIFIC EXONUCLEASE RECJ"/>
    <property type="match status" value="1"/>
</dbReference>
<dbReference type="Pfam" id="PF01368">
    <property type="entry name" value="DHH"/>
    <property type="match status" value="1"/>
</dbReference>
<dbReference type="Gene3D" id="3.90.1640.30">
    <property type="match status" value="1"/>
</dbReference>
<dbReference type="AlphaFoldDB" id="D2EFS2"/>
<name>D2EFS2_PARA4</name>
<sequence>MDENKKIASIKSVRDFVSKNNDFTVFYHFDTDGIVSAALLTAALKKLNKGVYYYRPTNYEDYEKMDMQEYSKNIIICDMQIRETQLELFKDKNLCIIDHHQIINADISAYANPKIWGDNTYTPCSLVVYNIFNQEISELDWESAIGLVGDSGGKENSKFVRETAEKYNIKIGTDEFMYDNDFGKAASMIGSMTTVYNREGADEALGIIMKSSSISDVLSNQELEFADKKVRYNLEKLKKDFKDKAEKFGKVYFYELDPKKKRYSSTLVTELSFDKKYYGNVLVFMTKINARTIRLNLRANGVEIMLPNMLNNIFKKIKGEGGGHDKASGGSIDYKDKDKFKKLFLEEAKYLT</sequence>
<dbReference type="Pfam" id="PF02272">
    <property type="entry name" value="DHHA1"/>
    <property type="match status" value="1"/>
</dbReference>
<feature type="domain" description="DDH" evidence="1">
    <location>
        <begin position="24"/>
        <end position="134"/>
    </location>
</feature>
<gene>
    <name evidence="3" type="ORF">BJBARM4_0597</name>
</gene>
<dbReference type="InterPro" id="IPR003156">
    <property type="entry name" value="DHHA1_dom"/>
</dbReference>
<proteinExistence type="predicted"/>
<dbReference type="InterPro" id="IPR051673">
    <property type="entry name" value="SSDNA_exonuclease_RecJ"/>
</dbReference>
<evidence type="ECO:0000313" key="3">
    <source>
        <dbReference type="EMBL" id="EEZ92765.1"/>
    </source>
</evidence>
<dbReference type="PANTHER" id="PTHR30255">
    <property type="entry name" value="SINGLE-STRANDED-DNA-SPECIFIC EXONUCLEASE RECJ"/>
    <property type="match status" value="1"/>
</dbReference>
<dbReference type="Proteomes" id="UP000009375">
    <property type="component" value="Unassembled WGS sequence"/>
</dbReference>
<evidence type="ECO:0000259" key="2">
    <source>
        <dbReference type="Pfam" id="PF02272"/>
    </source>
</evidence>
<dbReference type="SUPFAM" id="SSF64182">
    <property type="entry name" value="DHH phosphoesterases"/>
    <property type="match status" value="1"/>
</dbReference>